<sequence>MYLLKKDKGTFNSSGIFISTSIFEFRVENGSGSAILQIIKISFYEFDKKYNTILNELNVK</sequence>
<organism evidence="2">
    <name type="scientific">Clostridioides difficile</name>
    <name type="common">Peptoclostridium difficile</name>
    <dbReference type="NCBI Taxonomy" id="1496"/>
    <lineage>
        <taxon>Bacteria</taxon>
        <taxon>Bacillati</taxon>
        <taxon>Bacillota</taxon>
        <taxon>Clostridia</taxon>
        <taxon>Peptostreptococcales</taxon>
        <taxon>Peptostreptococcaceae</taxon>
        <taxon>Clostridioides</taxon>
    </lineage>
</organism>
<reference evidence="2" key="1">
    <citation type="submission" date="2014-07" db="EMBL/GenBank/DDBJ databases">
        <authorList>
            <person name="Monot Marc"/>
        </authorList>
    </citation>
    <scope>NUCLEOTIDE SEQUENCE</scope>
    <source>
        <strain evidence="3">7032989</strain>
        <strain evidence="1">7032994</strain>
    </source>
</reference>
<proteinExistence type="predicted"/>
<dbReference type="EMBL" id="LK932894">
    <property type="protein sequence ID" value="CDT02270.1"/>
    <property type="molecule type" value="Genomic_DNA"/>
</dbReference>
<protein>
    <submittedName>
        <fullName evidence="2">Uncharacterized protein</fullName>
    </submittedName>
</protein>
<gene>
    <name evidence="3" type="ORF">BN1095_240015</name>
    <name evidence="2" type="ORF">BN1096_80014</name>
    <name evidence="1" type="ORF">BN1097_70015</name>
</gene>
<dbReference type="EMBL" id="LK932535">
    <property type="protein sequence ID" value="CDS90289.1"/>
    <property type="molecule type" value="Genomic_DNA"/>
</dbReference>
<evidence type="ECO:0000313" key="2">
    <source>
        <dbReference type="EMBL" id="CDS90289.1"/>
    </source>
</evidence>
<dbReference type="EMBL" id="LK932409">
    <property type="protein sequence ID" value="CDS88925.1"/>
    <property type="molecule type" value="Genomic_DNA"/>
</dbReference>
<dbReference type="RefSeq" id="WP_021366023.1">
    <property type="nucleotide sequence ID" value="NZ_BBYB01000150.1"/>
</dbReference>
<dbReference type="AlphaFoldDB" id="A0A069ALU7"/>
<accession>A0A069ALU7</accession>
<evidence type="ECO:0000313" key="1">
    <source>
        <dbReference type="EMBL" id="CDS88925.1"/>
    </source>
</evidence>
<name>A0A069ALU7_CLODI</name>
<evidence type="ECO:0000313" key="3">
    <source>
        <dbReference type="EMBL" id="CDT02270.1"/>
    </source>
</evidence>